<accession>A0A1K1LEB9</accession>
<feature type="region of interest" description="Disordered" evidence="1">
    <location>
        <begin position="1"/>
        <end position="40"/>
    </location>
</feature>
<dbReference type="Proteomes" id="UP000186323">
    <property type="component" value="Chromosome I"/>
</dbReference>
<feature type="compositionally biased region" description="Basic and acidic residues" evidence="1">
    <location>
        <begin position="1"/>
        <end position="10"/>
    </location>
</feature>
<gene>
    <name evidence="2" type="ORF">DESPIGER_1194</name>
</gene>
<sequence length="40" mass="4360">MSRRQRDSPWRGRAAAGRPVPPQGHTKLGRECLSTGSCPV</sequence>
<evidence type="ECO:0000313" key="2">
    <source>
        <dbReference type="EMBL" id="SFV73045.1"/>
    </source>
</evidence>
<organism evidence="2 3">
    <name type="scientific">Desulfovibrio piger</name>
    <dbReference type="NCBI Taxonomy" id="901"/>
    <lineage>
        <taxon>Bacteria</taxon>
        <taxon>Pseudomonadati</taxon>
        <taxon>Thermodesulfobacteriota</taxon>
        <taxon>Desulfovibrionia</taxon>
        <taxon>Desulfovibrionales</taxon>
        <taxon>Desulfovibrionaceae</taxon>
        <taxon>Desulfovibrio</taxon>
    </lineage>
</organism>
<protein>
    <submittedName>
        <fullName evidence="2">Uncharacterized protein</fullName>
    </submittedName>
</protein>
<dbReference type="EMBL" id="LT630450">
    <property type="protein sequence ID" value="SFV73045.1"/>
    <property type="molecule type" value="Genomic_DNA"/>
</dbReference>
<evidence type="ECO:0000313" key="3">
    <source>
        <dbReference type="Proteomes" id="UP000186323"/>
    </source>
</evidence>
<dbReference type="KEGG" id="dpg:DESPIGER_1194"/>
<keyword evidence="3" id="KW-1185">Reference proteome</keyword>
<evidence type="ECO:0000256" key="1">
    <source>
        <dbReference type="SAM" id="MobiDB-lite"/>
    </source>
</evidence>
<name>A0A1K1LEB9_9BACT</name>
<proteinExistence type="predicted"/>
<dbReference type="AlphaFoldDB" id="A0A1K1LEB9"/>
<reference evidence="3" key="1">
    <citation type="submission" date="2016-10" db="EMBL/GenBank/DDBJ databases">
        <authorList>
            <person name="Wegmann U."/>
        </authorList>
    </citation>
    <scope>NUCLEOTIDE SEQUENCE [LARGE SCALE GENOMIC DNA]</scope>
</reference>